<dbReference type="PROSITE" id="PS51257">
    <property type="entry name" value="PROKAR_LIPOPROTEIN"/>
    <property type="match status" value="1"/>
</dbReference>
<keyword evidence="2" id="KW-0732">Signal</keyword>
<evidence type="ECO:0000313" key="3">
    <source>
        <dbReference type="EMBL" id="CAG9283491.1"/>
    </source>
</evidence>
<dbReference type="EMBL" id="OU594960">
    <property type="protein sequence ID" value="CAG9283491.1"/>
    <property type="molecule type" value="Genomic_DNA"/>
</dbReference>
<accession>A0A8J9TCR5</accession>
<proteinExistence type="predicted"/>
<sequence>MKGSTHFALPLLLPIVLCSCNVSAWVQLQRLATGLNPVSVHSTDAFRGRNRVRFAQSQDENEPSPMGADSTRPISDLSGKTLYQRVFYRFSPGSDVEIHDSIVVEERVRFEPDPSKGEDYIRPVGPRTLILRDGDVEDGEIGDDFFTLDVHDSLPTHRGAGKDAEMEGTIATALYLASTPSLCQGQVLEVACDMGLASLLGAIGAGYVTRKRDGSLGTKKEETDEILTVPSEFDGHHGLLPDKLECMTLTDRDEERLNLAFRNVKDSGVKASKVTIDTLEWSVRRPRPFTGTKMKEYYTIVTSDVAFTYPEAKELARTVANRLEPSSPYISSDRQLPRFVHVCPDVREDVAYLHRLCDKGYRMSVLTGYLKVEKLAFVLQSLDSSKSEEYLDDIELELQAFKETVYQSLTATHHPDYAGEGSGELFFPVETGEYDGAGGSAYLEREGDRGVW</sequence>
<evidence type="ECO:0000256" key="2">
    <source>
        <dbReference type="SAM" id="SignalP"/>
    </source>
</evidence>
<gene>
    <name evidence="3" type="ORF">PTTT1_LOCUS22972</name>
</gene>
<dbReference type="AlphaFoldDB" id="A0A8J9TCR5"/>
<dbReference type="Proteomes" id="UP000836788">
    <property type="component" value="Chromosome 19"/>
</dbReference>
<reference evidence="3" key="1">
    <citation type="submission" date="2022-02" db="EMBL/GenBank/DDBJ databases">
        <authorList>
            <person name="Giguere J D."/>
        </authorList>
    </citation>
    <scope>NUCLEOTIDE SEQUENCE</scope>
    <source>
        <strain evidence="3">CCAP 1055/1</strain>
    </source>
</reference>
<dbReference type="Gene3D" id="3.40.50.150">
    <property type="entry name" value="Vaccinia Virus protein VP39"/>
    <property type="match status" value="1"/>
</dbReference>
<name>A0A8J9TCR5_PHATR</name>
<feature type="chain" id="PRO_5035474630" evidence="2">
    <location>
        <begin position="25"/>
        <end position="452"/>
    </location>
</feature>
<protein>
    <submittedName>
        <fullName evidence="3">Uncharacterized protein</fullName>
    </submittedName>
</protein>
<organism evidence="3">
    <name type="scientific">Phaeodactylum tricornutum</name>
    <name type="common">Diatom</name>
    <dbReference type="NCBI Taxonomy" id="2850"/>
    <lineage>
        <taxon>Eukaryota</taxon>
        <taxon>Sar</taxon>
        <taxon>Stramenopiles</taxon>
        <taxon>Ochrophyta</taxon>
        <taxon>Bacillariophyta</taxon>
        <taxon>Bacillariophyceae</taxon>
        <taxon>Bacillariophycidae</taxon>
        <taxon>Naviculales</taxon>
        <taxon>Phaeodactylaceae</taxon>
        <taxon>Phaeodactylum</taxon>
    </lineage>
</organism>
<feature type="signal peptide" evidence="2">
    <location>
        <begin position="1"/>
        <end position="24"/>
    </location>
</feature>
<dbReference type="InterPro" id="IPR029063">
    <property type="entry name" value="SAM-dependent_MTases_sf"/>
</dbReference>
<feature type="region of interest" description="Disordered" evidence="1">
    <location>
        <begin position="54"/>
        <end position="74"/>
    </location>
</feature>
<evidence type="ECO:0000256" key="1">
    <source>
        <dbReference type="SAM" id="MobiDB-lite"/>
    </source>
</evidence>